<dbReference type="EMBL" id="OZ019909">
    <property type="protein sequence ID" value="CAK9209417.1"/>
    <property type="molecule type" value="Genomic_DNA"/>
</dbReference>
<protein>
    <submittedName>
        <fullName evidence="1">Uncharacterized protein</fullName>
    </submittedName>
</protein>
<evidence type="ECO:0000313" key="1">
    <source>
        <dbReference type="EMBL" id="CAK9209417.1"/>
    </source>
</evidence>
<evidence type="ECO:0000313" key="2">
    <source>
        <dbReference type="Proteomes" id="UP001497512"/>
    </source>
</evidence>
<keyword evidence="2" id="KW-1185">Reference proteome</keyword>
<accession>A0ABP0TZU4</accession>
<sequence>MCMKCNSDRLRERIYVYMATSLSSRINITLHRQHKLWKMWYLKVPLHLRQKFTHLQEN</sequence>
<reference evidence="1" key="1">
    <citation type="submission" date="2024-02" db="EMBL/GenBank/DDBJ databases">
        <authorList>
            <consortium name="ELIXIR-Norway"/>
            <consortium name="Elixir Norway"/>
        </authorList>
    </citation>
    <scope>NUCLEOTIDE SEQUENCE</scope>
</reference>
<proteinExistence type="predicted"/>
<gene>
    <name evidence="1" type="ORF">CSSPTR1EN2_LOCUS9706</name>
</gene>
<dbReference type="Proteomes" id="UP001497512">
    <property type="component" value="Chromosome 17"/>
</dbReference>
<organism evidence="1 2">
    <name type="scientific">Sphagnum troendelagicum</name>
    <dbReference type="NCBI Taxonomy" id="128251"/>
    <lineage>
        <taxon>Eukaryota</taxon>
        <taxon>Viridiplantae</taxon>
        <taxon>Streptophyta</taxon>
        <taxon>Embryophyta</taxon>
        <taxon>Bryophyta</taxon>
        <taxon>Sphagnophytina</taxon>
        <taxon>Sphagnopsida</taxon>
        <taxon>Sphagnales</taxon>
        <taxon>Sphagnaceae</taxon>
        <taxon>Sphagnum</taxon>
    </lineage>
</organism>
<name>A0ABP0TZU4_9BRYO</name>